<organism evidence="2 3">
    <name type="scientific">Knipowitschia caucasica</name>
    <name type="common">Caucasian dwarf goby</name>
    <name type="synonym">Pomatoschistus caucasicus</name>
    <dbReference type="NCBI Taxonomy" id="637954"/>
    <lineage>
        <taxon>Eukaryota</taxon>
        <taxon>Metazoa</taxon>
        <taxon>Chordata</taxon>
        <taxon>Craniata</taxon>
        <taxon>Vertebrata</taxon>
        <taxon>Euteleostomi</taxon>
        <taxon>Actinopterygii</taxon>
        <taxon>Neopterygii</taxon>
        <taxon>Teleostei</taxon>
        <taxon>Neoteleostei</taxon>
        <taxon>Acanthomorphata</taxon>
        <taxon>Gobiaria</taxon>
        <taxon>Gobiiformes</taxon>
        <taxon>Gobioidei</taxon>
        <taxon>Gobiidae</taxon>
        <taxon>Gobiinae</taxon>
        <taxon>Knipowitschia</taxon>
    </lineage>
</organism>
<gene>
    <name evidence="2" type="ORF">KC01_LOCUS2415</name>
</gene>
<evidence type="ECO:0000256" key="1">
    <source>
        <dbReference type="SAM" id="MobiDB-lite"/>
    </source>
</evidence>
<evidence type="ECO:0000313" key="3">
    <source>
        <dbReference type="Proteomes" id="UP001497482"/>
    </source>
</evidence>
<feature type="region of interest" description="Disordered" evidence="1">
    <location>
        <begin position="1"/>
        <end position="44"/>
    </location>
</feature>
<evidence type="ECO:0000313" key="2">
    <source>
        <dbReference type="EMBL" id="CAL1570071.1"/>
    </source>
</evidence>
<keyword evidence="3" id="KW-1185">Reference proteome</keyword>
<protein>
    <submittedName>
        <fullName evidence="2">Uncharacterized protein</fullName>
    </submittedName>
</protein>
<dbReference type="EMBL" id="OZ035832">
    <property type="protein sequence ID" value="CAL1570071.1"/>
    <property type="molecule type" value="Genomic_DNA"/>
</dbReference>
<proteinExistence type="predicted"/>
<dbReference type="Proteomes" id="UP001497482">
    <property type="component" value="Chromosome 10"/>
</dbReference>
<dbReference type="AlphaFoldDB" id="A0AAV2J0N9"/>
<accession>A0AAV2J0N9</accession>
<sequence>MAQHVHLPPCHHHVSTGPTSASPDPPCHRPSGNQTSPPPLYRLTSPSTEALLRDRPPSPSAFLLVWGVWFTLCRGHRTQENQPCSRLGRRMLVNSFKAFKLNKI</sequence>
<reference evidence="2 3" key="1">
    <citation type="submission" date="2024-04" db="EMBL/GenBank/DDBJ databases">
        <authorList>
            <person name="Waldvogel A.-M."/>
            <person name="Schoenle A."/>
        </authorList>
    </citation>
    <scope>NUCLEOTIDE SEQUENCE [LARGE SCALE GENOMIC DNA]</scope>
</reference>
<name>A0AAV2J0N9_KNICA</name>